<evidence type="ECO:0000256" key="1">
    <source>
        <dbReference type="ARBA" id="ARBA00004651"/>
    </source>
</evidence>
<keyword evidence="9 10" id="KW-0807">Transducer</keyword>
<accession>A0ABN7A869</accession>
<evidence type="ECO:0000256" key="5">
    <source>
        <dbReference type="ARBA" id="ARBA00022725"/>
    </source>
</evidence>
<evidence type="ECO:0000313" key="11">
    <source>
        <dbReference type="EMBL" id="BES88163.1"/>
    </source>
</evidence>
<protein>
    <recommendedName>
        <fullName evidence="10">Odorant receptor</fullName>
    </recommendedName>
</protein>
<feature type="transmembrane region" description="Helical" evidence="10">
    <location>
        <begin position="134"/>
        <end position="156"/>
    </location>
</feature>
<evidence type="ECO:0000256" key="3">
    <source>
        <dbReference type="ARBA" id="ARBA00022606"/>
    </source>
</evidence>
<keyword evidence="3 10" id="KW-0716">Sensory transduction</keyword>
<comment type="caution">
    <text evidence="10">Lacks conserved residue(s) required for the propagation of feature annotation.</text>
</comment>
<reference evidence="11 12" key="1">
    <citation type="submission" date="2023-09" db="EMBL/GenBank/DDBJ databases">
        <title>Nesidiocoris tenuis whole genome shotgun sequence.</title>
        <authorList>
            <person name="Shibata T."/>
            <person name="Shimoda M."/>
            <person name="Kobayashi T."/>
            <person name="Uehara T."/>
        </authorList>
    </citation>
    <scope>NUCLEOTIDE SEQUENCE [LARGE SCALE GENOMIC DNA]</scope>
    <source>
        <strain evidence="11 12">Japan</strain>
    </source>
</reference>
<feature type="transmembrane region" description="Helical" evidence="10">
    <location>
        <begin position="353"/>
        <end position="374"/>
    </location>
</feature>
<keyword evidence="12" id="KW-1185">Reference proteome</keyword>
<dbReference type="PANTHER" id="PTHR21137:SF35">
    <property type="entry name" value="ODORANT RECEPTOR 19A-RELATED"/>
    <property type="match status" value="1"/>
</dbReference>
<gene>
    <name evidence="11" type="ORF">NTJ_00969</name>
</gene>
<evidence type="ECO:0000256" key="2">
    <source>
        <dbReference type="ARBA" id="ARBA00022475"/>
    </source>
</evidence>
<dbReference type="EMBL" id="AP028909">
    <property type="protein sequence ID" value="BES88163.1"/>
    <property type="molecule type" value="Genomic_DNA"/>
</dbReference>
<feature type="transmembrane region" description="Helical" evidence="10">
    <location>
        <begin position="168"/>
        <end position="195"/>
    </location>
</feature>
<keyword evidence="5 10" id="KW-0552">Olfaction</keyword>
<evidence type="ECO:0000256" key="7">
    <source>
        <dbReference type="ARBA" id="ARBA00023136"/>
    </source>
</evidence>
<keyword evidence="4 10" id="KW-0812">Transmembrane</keyword>
<keyword evidence="7 10" id="KW-0472">Membrane</keyword>
<comment type="subcellular location">
    <subcellularLocation>
        <location evidence="1 10">Cell membrane</location>
        <topology evidence="1 10">Multi-pass membrane protein</topology>
    </subcellularLocation>
</comment>
<comment type="similarity">
    <text evidence="10">Belongs to the insect chemoreceptor superfamily. Heteromeric odorant receptor channel (TC 1.A.69) family.</text>
</comment>
<keyword evidence="6 10" id="KW-1133">Transmembrane helix</keyword>
<evidence type="ECO:0000256" key="9">
    <source>
        <dbReference type="ARBA" id="ARBA00023224"/>
    </source>
</evidence>
<name>A0ABN7A869_9HEMI</name>
<dbReference type="Pfam" id="PF02949">
    <property type="entry name" value="7tm_6"/>
    <property type="match status" value="1"/>
</dbReference>
<evidence type="ECO:0000256" key="8">
    <source>
        <dbReference type="ARBA" id="ARBA00023170"/>
    </source>
</evidence>
<feature type="transmembrane region" description="Helical" evidence="10">
    <location>
        <begin position="282"/>
        <end position="303"/>
    </location>
</feature>
<evidence type="ECO:0000256" key="4">
    <source>
        <dbReference type="ARBA" id="ARBA00022692"/>
    </source>
</evidence>
<keyword evidence="2" id="KW-1003">Cell membrane</keyword>
<feature type="transmembrane region" description="Helical" evidence="10">
    <location>
        <begin position="70"/>
        <end position="91"/>
    </location>
</feature>
<organism evidence="11 12">
    <name type="scientific">Nesidiocoris tenuis</name>
    <dbReference type="NCBI Taxonomy" id="355587"/>
    <lineage>
        <taxon>Eukaryota</taxon>
        <taxon>Metazoa</taxon>
        <taxon>Ecdysozoa</taxon>
        <taxon>Arthropoda</taxon>
        <taxon>Hexapoda</taxon>
        <taxon>Insecta</taxon>
        <taxon>Pterygota</taxon>
        <taxon>Neoptera</taxon>
        <taxon>Paraneoptera</taxon>
        <taxon>Hemiptera</taxon>
        <taxon>Heteroptera</taxon>
        <taxon>Panheteroptera</taxon>
        <taxon>Cimicomorpha</taxon>
        <taxon>Miridae</taxon>
        <taxon>Dicyphina</taxon>
        <taxon>Nesidiocoris</taxon>
    </lineage>
</organism>
<dbReference type="InterPro" id="IPR004117">
    <property type="entry name" value="7tm6_olfct_rcpt"/>
</dbReference>
<evidence type="ECO:0000256" key="10">
    <source>
        <dbReference type="RuleBase" id="RU351113"/>
    </source>
</evidence>
<evidence type="ECO:0000313" key="12">
    <source>
        <dbReference type="Proteomes" id="UP001307889"/>
    </source>
</evidence>
<keyword evidence="8 10" id="KW-0675">Receptor</keyword>
<feature type="transmembrane region" description="Helical" evidence="10">
    <location>
        <begin position="34"/>
        <end position="58"/>
    </location>
</feature>
<dbReference type="Proteomes" id="UP001307889">
    <property type="component" value="Chromosome 1"/>
</dbReference>
<evidence type="ECO:0000256" key="6">
    <source>
        <dbReference type="ARBA" id="ARBA00022989"/>
    </source>
</evidence>
<proteinExistence type="inferred from homology"/>
<sequence>MPLPSTSMPHLRKLMDYAGVLQDEKNSFFPKGMYTAWTVIVFASYWVMIVSSLVYCWFEANTREETHKKLNAVTLCLSTAQMMFSHCALLLNREKLRCILNEFDSIYDDVKGDSNNYKDLSTAEHKSRTFLTNIIIPGCLAVVLPAYFQAVVRIFVTGEYEKPFKMSYLGMNVFVGEFVHIWSLFSAVVFVVTLYTSVDGLIAQLTVYTAILSRMIQSRPAQPDEAYDKKMLELFCKISRLGVSTGQLFGETGFLEIVFSTVKSGFPTYHVIMAISTGRFDLLITAASFTIVGISFNFFLCFAGEKLQSQMDAVSRATIESNWADCKPSARKPISLLLTLSATPLVMHFRRYAFLNFAAFTSICRGVYSLISILSNFVR</sequence>
<dbReference type="PANTHER" id="PTHR21137">
    <property type="entry name" value="ODORANT RECEPTOR"/>
    <property type="match status" value="1"/>
</dbReference>